<reference evidence="2" key="1">
    <citation type="submission" date="2025-08" db="UniProtKB">
        <authorList>
            <consortium name="Ensembl"/>
        </authorList>
    </citation>
    <scope>IDENTIFICATION</scope>
</reference>
<dbReference type="Ensembl" id="ENSLCNT00005005941.1">
    <property type="protein sequence ID" value="ENSLCNP00005005272.1"/>
    <property type="gene ID" value="ENSLCNG00005003492.1"/>
</dbReference>
<proteinExistence type="predicted"/>
<reference evidence="2" key="2">
    <citation type="submission" date="2025-09" db="UniProtKB">
        <authorList>
            <consortium name="Ensembl"/>
        </authorList>
    </citation>
    <scope>IDENTIFICATION</scope>
</reference>
<evidence type="ECO:0000256" key="1">
    <source>
        <dbReference type="SAM" id="MobiDB-lite"/>
    </source>
</evidence>
<organism evidence="2 3">
    <name type="scientific">Lynx canadensis</name>
    <name type="common">Canada lynx</name>
    <name type="synonym">Felis canadensis</name>
    <dbReference type="NCBI Taxonomy" id="61383"/>
    <lineage>
        <taxon>Eukaryota</taxon>
        <taxon>Metazoa</taxon>
        <taxon>Chordata</taxon>
        <taxon>Craniata</taxon>
        <taxon>Vertebrata</taxon>
        <taxon>Euteleostomi</taxon>
        <taxon>Mammalia</taxon>
        <taxon>Eutheria</taxon>
        <taxon>Laurasiatheria</taxon>
        <taxon>Carnivora</taxon>
        <taxon>Feliformia</taxon>
        <taxon>Felidae</taxon>
        <taxon>Felinae</taxon>
        <taxon>Lynx</taxon>
    </lineage>
</organism>
<name>A0A667GDY5_LYNCA</name>
<evidence type="ECO:0000313" key="3">
    <source>
        <dbReference type="Proteomes" id="UP000472241"/>
    </source>
</evidence>
<accession>A0A667GDY5</accession>
<sequence>MDMRWHCENSQTTDDILVASAECPSDDEDIDPCEPSSGPKKTMRDPQILPNIREREN</sequence>
<feature type="region of interest" description="Disordered" evidence="1">
    <location>
        <begin position="23"/>
        <end position="57"/>
    </location>
</feature>
<protein>
    <submittedName>
        <fullName evidence="2">Uncharacterized protein</fullName>
    </submittedName>
</protein>
<keyword evidence="3" id="KW-1185">Reference proteome</keyword>
<evidence type="ECO:0000313" key="2">
    <source>
        <dbReference type="Ensembl" id="ENSLCNP00005005272.1"/>
    </source>
</evidence>
<dbReference type="Proteomes" id="UP000472241">
    <property type="component" value="Unplaced"/>
</dbReference>
<dbReference type="AlphaFoldDB" id="A0A667GDY5"/>